<reference evidence="4 5" key="1">
    <citation type="journal article" date="2011" name="Int. J. Syst. Evol. Microbiol.">
        <title>Zhongshania antarctica gen. nov., sp. nov. and Zhongshania guokunii sp. nov., gammaproteobacteria respectively isolated from coastal attached (fast) ice and surface seawater of the Antarctic.</title>
        <authorList>
            <person name="Li H.J."/>
            <person name="Zhang X.Y."/>
            <person name="Chen C.X."/>
            <person name="Zhang Y.J."/>
            <person name="Gao Z.M."/>
            <person name="Yu Y."/>
            <person name="Chen X.L."/>
            <person name="Chen B."/>
            <person name="Zhang Y.Z."/>
        </authorList>
    </citation>
    <scope>NUCLEOTIDE SEQUENCE [LARGE SCALE GENOMIC DNA]</scope>
    <source>
        <strain evidence="4 5">15-R06ZXC-3</strain>
    </source>
</reference>
<dbReference type="EMBL" id="JBFRYC010000001">
    <property type="protein sequence ID" value="MEX1660338.1"/>
    <property type="molecule type" value="Genomic_DNA"/>
</dbReference>
<feature type="chain" id="PRO_5045925331" evidence="2">
    <location>
        <begin position="24"/>
        <end position="167"/>
    </location>
</feature>
<evidence type="ECO:0000313" key="4">
    <source>
        <dbReference type="EMBL" id="MEX1660338.1"/>
    </source>
</evidence>
<keyword evidence="5" id="KW-1185">Reference proteome</keyword>
<proteinExistence type="predicted"/>
<dbReference type="InterPro" id="IPR025232">
    <property type="entry name" value="DUF4174"/>
</dbReference>
<gene>
    <name evidence="4" type="ORF">AB4874_01560</name>
</gene>
<comment type="caution">
    <text evidence="4">The sequence shown here is derived from an EMBL/GenBank/DDBJ whole genome shotgun (WGS) entry which is preliminary data.</text>
</comment>
<protein>
    <submittedName>
        <fullName evidence="4">DUF4174 domain-containing protein</fullName>
    </submittedName>
</protein>
<dbReference type="Pfam" id="PF13778">
    <property type="entry name" value="DUF4174"/>
    <property type="match status" value="1"/>
</dbReference>
<evidence type="ECO:0000259" key="3">
    <source>
        <dbReference type="Pfam" id="PF13778"/>
    </source>
</evidence>
<organism evidence="4 5">
    <name type="scientific">Thioclava arctica</name>
    <dbReference type="NCBI Taxonomy" id="3238301"/>
    <lineage>
        <taxon>Bacteria</taxon>
        <taxon>Pseudomonadati</taxon>
        <taxon>Pseudomonadota</taxon>
        <taxon>Alphaproteobacteria</taxon>
        <taxon>Rhodobacterales</taxon>
        <taxon>Paracoccaceae</taxon>
        <taxon>Thioclava</taxon>
    </lineage>
</organism>
<dbReference type="SUPFAM" id="SSF52833">
    <property type="entry name" value="Thioredoxin-like"/>
    <property type="match status" value="1"/>
</dbReference>
<dbReference type="InterPro" id="IPR036249">
    <property type="entry name" value="Thioredoxin-like_sf"/>
</dbReference>
<evidence type="ECO:0000256" key="2">
    <source>
        <dbReference type="SAM" id="SignalP"/>
    </source>
</evidence>
<accession>A0ABV3TFD2</accession>
<feature type="domain" description="DUF4174" evidence="3">
    <location>
        <begin position="59"/>
        <end position="160"/>
    </location>
</feature>
<evidence type="ECO:0000256" key="1">
    <source>
        <dbReference type="ARBA" id="ARBA00022729"/>
    </source>
</evidence>
<feature type="signal peptide" evidence="2">
    <location>
        <begin position="1"/>
        <end position="23"/>
    </location>
</feature>
<sequence>MASPRLLALTALAALCLGFAAVAQTTPLPDAPTTPQTTAPETALDANGFAPVAGADASLESLIWQKRPVVVFADSPFDPAFKDQMRLLEVRWPELAARDVVVIADTTPNPPSAVRLKLRPRGFSLVIIAKDGTVNLRKPRPWDAREIIRSIDKMPIRREEIRSGAQQ</sequence>
<evidence type="ECO:0000313" key="5">
    <source>
        <dbReference type="Proteomes" id="UP001557465"/>
    </source>
</evidence>
<dbReference type="RefSeq" id="WP_368390681.1">
    <property type="nucleotide sequence ID" value="NZ_JBFRYC010000001.1"/>
</dbReference>
<name>A0ABV3TFD2_9RHOB</name>
<keyword evidence="1 2" id="KW-0732">Signal</keyword>
<dbReference type="Proteomes" id="UP001557465">
    <property type="component" value="Unassembled WGS sequence"/>
</dbReference>